<protein>
    <submittedName>
        <fullName evidence="7">Amino acid transporter</fullName>
    </submittedName>
</protein>
<dbReference type="RefSeq" id="WP_284196671.1">
    <property type="nucleotide sequence ID" value="NZ_BSOG01000002.1"/>
</dbReference>
<dbReference type="PANTHER" id="PTHR30086:SF20">
    <property type="entry name" value="ARGININE EXPORTER PROTEIN ARGO-RELATED"/>
    <property type="match status" value="1"/>
</dbReference>
<comment type="caution">
    <text evidence="7">The sequence shown here is derived from an EMBL/GenBank/DDBJ whole genome shotgun (WGS) entry which is preliminary data.</text>
</comment>
<feature type="transmembrane region" description="Helical" evidence="6">
    <location>
        <begin position="185"/>
        <end position="208"/>
    </location>
</feature>
<dbReference type="PANTHER" id="PTHR30086">
    <property type="entry name" value="ARGININE EXPORTER PROTEIN ARGO"/>
    <property type="match status" value="1"/>
</dbReference>
<dbReference type="EMBL" id="BSOG01000002">
    <property type="protein sequence ID" value="GLR13576.1"/>
    <property type="molecule type" value="Genomic_DNA"/>
</dbReference>
<keyword evidence="2" id="KW-1003">Cell membrane</keyword>
<evidence type="ECO:0000256" key="1">
    <source>
        <dbReference type="ARBA" id="ARBA00004651"/>
    </source>
</evidence>
<feature type="transmembrane region" description="Helical" evidence="6">
    <location>
        <begin position="151"/>
        <end position="173"/>
    </location>
</feature>
<evidence type="ECO:0000256" key="5">
    <source>
        <dbReference type="ARBA" id="ARBA00023136"/>
    </source>
</evidence>
<evidence type="ECO:0000256" key="4">
    <source>
        <dbReference type="ARBA" id="ARBA00022989"/>
    </source>
</evidence>
<feature type="transmembrane region" description="Helical" evidence="6">
    <location>
        <begin position="41"/>
        <end position="66"/>
    </location>
</feature>
<feature type="transmembrane region" description="Helical" evidence="6">
    <location>
        <begin position="72"/>
        <end position="89"/>
    </location>
</feature>
<accession>A0ABQ5YJX5</accession>
<evidence type="ECO:0000256" key="2">
    <source>
        <dbReference type="ARBA" id="ARBA00022475"/>
    </source>
</evidence>
<evidence type="ECO:0000256" key="6">
    <source>
        <dbReference type="SAM" id="Phobius"/>
    </source>
</evidence>
<keyword evidence="4 6" id="KW-1133">Transmembrane helix</keyword>
<keyword evidence="3 6" id="KW-0812">Transmembrane</keyword>
<proteinExistence type="predicted"/>
<name>A0ABQ5YJX5_9NEIS</name>
<evidence type="ECO:0000313" key="7">
    <source>
        <dbReference type="EMBL" id="GLR13576.1"/>
    </source>
</evidence>
<evidence type="ECO:0000256" key="3">
    <source>
        <dbReference type="ARBA" id="ARBA00022692"/>
    </source>
</evidence>
<dbReference type="Pfam" id="PF01810">
    <property type="entry name" value="LysE"/>
    <property type="match status" value="1"/>
</dbReference>
<dbReference type="Proteomes" id="UP001156706">
    <property type="component" value="Unassembled WGS sequence"/>
</dbReference>
<sequence>MSSFQAPIALQGFVLGAGLIMAIGAQNAFVLRQGLKRAAPLLTALTCATCDAILIAAGLLGAGALVNAHPALANWAAGLGAAFLFWYGARSLRAALQPGQLQAAEGQGVVQWQKVIVTTLGFSLLNPHVYLDTVVLLGSIGSQFPAGAARVSFGFGAIMASFVWFFCLAYGAAKLAPLFAKPAAWRVLDVLIGLTMWGIAATLAARILA</sequence>
<dbReference type="InterPro" id="IPR001123">
    <property type="entry name" value="LeuE-type"/>
</dbReference>
<keyword evidence="8" id="KW-1185">Reference proteome</keyword>
<reference evidence="8" key="1">
    <citation type="journal article" date="2019" name="Int. J. Syst. Evol. Microbiol.">
        <title>The Global Catalogue of Microorganisms (GCM) 10K type strain sequencing project: providing services to taxonomists for standard genome sequencing and annotation.</title>
        <authorList>
            <consortium name="The Broad Institute Genomics Platform"/>
            <consortium name="The Broad Institute Genome Sequencing Center for Infectious Disease"/>
            <person name="Wu L."/>
            <person name="Ma J."/>
        </authorList>
    </citation>
    <scope>NUCLEOTIDE SEQUENCE [LARGE SCALE GENOMIC DNA]</scope>
    <source>
        <strain evidence="8">NBRC 110044</strain>
    </source>
</reference>
<keyword evidence="5 6" id="KW-0472">Membrane</keyword>
<comment type="subcellular location">
    <subcellularLocation>
        <location evidence="1">Cell membrane</location>
        <topology evidence="1">Multi-pass membrane protein</topology>
    </subcellularLocation>
</comment>
<gene>
    <name evidence="7" type="ORF">GCM10007907_23660</name>
</gene>
<organism evidence="7 8">
    <name type="scientific">Chitinimonas prasina</name>
    <dbReference type="NCBI Taxonomy" id="1434937"/>
    <lineage>
        <taxon>Bacteria</taxon>
        <taxon>Pseudomonadati</taxon>
        <taxon>Pseudomonadota</taxon>
        <taxon>Betaproteobacteria</taxon>
        <taxon>Neisseriales</taxon>
        <taxon>Chitinibacteraceae</taxon>
        <taxon>Chitinimonas</taxon>
    </lineage>
</organism>
<evidence type="ECO:0000313" key="8">
    <source>
        <dbReference type="Proteomes" id="UP001156706"/>
    </source>
</evidence>
<feature type="transmembrane region" description="Helical" evidence="6">
    <location>
        <begin position="6"/>
        <end position="29"/>
    </location>
</feature>